<dbReference type="PANTHER" id="PTHR30244:SF30">
    <property type="entry name" value="BLR5990 PROTEIN"/>
    <property type="match status" value="1"/>
</dbReference>
<dbReference type="InterPro" id="IPR000653">
    <property type="entry name" value="DegT/StrS_aminotransferase"/>
</dbReference>
<protein>
    <submittedName>
        <fullName evidence="2">LegC family aminotransferase</fullName>
    </submittedName>
</protein>
<keyword evidence="3" id="KW-1185">Reference proteome</keyword>
<keyword evidence="2" id="KW-0808">Transferase</keyword>
<name>A0ABX8LEW0_9BACT</name>
<dbReference type="EMBL" id="CP077683">
    <property type="protein sequence ID" value="QXE90590.1"/>
    <property type="molecule type" value="Genomic_DNA"/>
</dbReference>
<keyword evidence="1" id="KW-0663">Pyridoxal phosphate</keyword>
<dbReference type="CDD" id="cd00616">
    <property type="entry name" value="AHBA_syn"/>
    <property type="match status" value="1"/>
</dbReference>
<keyword evidence="2" id="KW-0032">Aminotransferase</keyword>
<gene>
    <name evidence="2" type="ORF">KP001_19665</name>
</gene>
<evidence type="ECO:0000313" key="3">
    <source>
        <dbReference type="Proteomes" id="UP000683559"/>
    </source>
</evidence>
<comment type="similarity">
    <text evidence="1">Belongs to the DegT/DnrJ/EryC1 family.</text>
</comment>
<dbReference type="PIRSF" id="PIRSF000390">
    <property type="entry name" value="PLP_StrS"/>
    <property type="match status" value="1"/>
</dbReference>
<proteinExistence type="inferred from homology"/>
<organism evidence="2 3">
    <name type="scientific">Geomonas subterranea</name>
    <dbReference type="NCBI Taxonomy" id="2847989"/>
    <lineage>
        <taxon>Bacteria</taxon>
        <taxon>Pseudomonadati</taxon>
        <taxon>Thermodesulfobacteriota</taxon>
        <taxon>Desulfuromonadia</taxon>
        <taxon>Geobacterales</taxon>
        <taxon>Geobacteraceae</taxon>
        <taxon>Geomonas</taxon>
    </lineage>
</organism>
<evidence type="ECO:0000313" key="2">
    <source>
        <dbReference type="EMBL" id="QXE90590.1"/>
    </source>
</evidence>
<reference evidence="2 3" key="1">
    <citation type="submission" date="2021-06" db="EMBL/GenBank/DDBJ databases">
        <title>Gemonas diversity in paddy soil.</title>
        <authorList>
            <person name="Liu G."/>
        </authorList>
    </citation>
    <scope>NUCLEOTIDE SEQUENCE [LARGE SCALE GENOMIC DNA]</scope>
    <source>
        <strain evidence="2 3">RG2</strain>
    </source>
</reference>
<accession>A0ABX8LEW0</accession>
<dbReference type="NCBIfam" id="TIGR04181">
    <property type="entry name" value="NHT_00031"/>
    <property type="match status" value="1"/>
</dbReference>
<dbReference type="PANTHER" id="PTHR30244">
    <property type="entry name" value="TRANSAMINASE"/>
    <property type="match status" value="1"/>
</dbReference>
<evidence type="ECO:0000256" key="1">
    <source>
        <dbReference type="RuleBase" id="RU004508"/>
    </source>
</evidence>
<dbReference type="InterPro" id="IPR026385">
    <property type="entry name" value="LegC-like"/>
</dbReference>
<dbReference type="Proteomes" id="UP000683559">
    <property type="component" value="Chromosome"/>
</dbReference>
<dbReference type="Pfam" id="PF01041">
    <property type="entry name" value="DegT_DnrJ_EryC1"/>
    <property type="match status" value="1"/>
</dbReference>
<dbReference type="GO" id="GO:0008483">
    <property type="term" value="F:transaminase activity"/>
    <property type="evidence" value="ECO:0007669"/>
    <property type="project" value="UniProtKB-KW"/>
</dbReference>
<sequence length="394" mass="43424">MSGVMEIDKVVSALRSVLPVRDFIGLHEPCFAGNEWCYVKECLDTGWVSSVGKFVDRFEEQLAAYTGARKAVAVVNGTAALHVCLLLVGVEQGDEVLMPALTFIATANAVSYCGAVPHFVDSEETTLGLDPIRLGAYLEDATEIRSGQCFNKSTGRRIKAVVPMHAFGHPVDLDPLLEVCHRFHLELVEDAAESLGSFYKGRHTGNWGRVSAVSFNGNKLVTTGGGGAILTNDEELGRLAKHLTTTAKIPHRWNFCHDMIGFNYRMPNLNAALGCAQLEQLDGFLDKKRALAQRYRAALADLEGVRFFQEQAYARSNYWLNVLLLDEEHADKRDALLARTNDLGIMTRPAWMLMHKLPMFQHCPGMDLSVAESLERRIINIPSSAFLGDGDGKA</sequence>
<dbReference type="RefSeq" id="WP_217287218.1">
    <property type="nucleotide sequence ID" value="NZ_CP078096.1"/>
</dbReference>